<feature type="transmembrane region" description="Helical" evidence="12">
    <location>
        <begin position="99"/>
        <end position="121"/>
    </location>
</feature>
<evidence type="ECO:0000256" key="4">
    <source>
        <dbReference type="ARBA" id="ARBA00022692"/>
    </source>
</evidence>
<evidence type="ECO:0000313" key="13">
    <source>
        <dbReference type="EMBL" id="MDQ0319979.1"/>
    </source>
</evidence>
<dbReference type="HAMAP" id="MF_00454">
    <property type="entry name" value="FluC"/>
    <property type="match status" value="1"/>
</dbReference>
<evidence type="ECO:0000256" key="11">
    <source>
        <dbReference type="ARBA" id="ARBA00035585"/>
    </source>
</evidence>
<evidence type="ECO:0000256" key="9">
    <source>
        <dbReference type="ARBA" id="ARBA00023303"/>
    </source>
</evidence>
<comment type="catalytic activity">
    <reaction evidence="11">
        <text>fluoride(in) = fluoride(out)</text>
        <dbReference type="Rhea" id="RHEA:76159"/>
        <dbReference type="ChEBI" id="CHEBI:17051"/>
    </reaction>
    <physiologicalReaction direction="left-to-right" evidence="11">
        <dbReference type="Rhea" id="RHEA:76160"/>
    </physiologicalReaction>
</comment>
<dbReference type="InterPro" id="IPR003691">
    <property type="entry name" value="FluC"/>
</dbReference>
<evidence type="ECO:0000256" key="12">
    <source>
        <dbReference type="HAMAP-Rule" id="MF_00454"/>
    </source>
</evidence>
<keyword evidence="5 12" id="KW-1133">Transmembrane helix</keyword>
<evidence type="ECO:0000256" key="2">
    <source>
        <dbReference type="ARBA" id="ARBA00022475"/>
    </source>
</evidence>
<dbReference type="NCBIfam" id="TIGR00494">
    <property type="entry name" value="crcB"/>
    <property type="match status" value="1"/>
</dbReference>
<comment type="similarity">
    <text evidence="10 12">Belongs to the fluoride channel Fluc/FEX (TC 1.A.43) family.</text>
</comment>
<dbReference type="PANTHER" id="PTHR28259:SF1">
    <property type="entry name" value="FLUORIDE EXPORT PROTEIN 1-RELATED"/>
    <property type="match status" value="1"/>
</dbReference>
<evidence type="ECO:0000256" key="1">
    <source>
        <dbReference type="ARBA" id="ARBA00004651"/>
    </source>
</evidence>
<keyword evidence="14" id="KW-1185">Reference proteome</keyword>
<name>A0ABU0BP00_9HYPH</name>
<comment type="activity regulation">
    <text evidence="12">Na(+) is not transported, but it plays an essential structural role and its presence is essential for fluoride channel function.</text>
</comment>
<feature type="transmembrane region" description="Helical" evidence="12">
    <location>
        <begin position="34"/>
        <end position="55"/>
    </location>
</feature>
<evidence type="ECO:0000256" key="3">
    <source>
        <dbReference type="ARBA" id="ARBA00022519"/>
    </source>
</evidence>
<comment type="caution">
    <text evidence="13">The sequence shown here is derived from an EMBL/GenBank/DDBJ whole genome shotgun (WGS) entry which is preliminary data.</text>
</comment>
<feature type="transmembrane region" description="Helical" evidence="12">
    <location>
        <begin position="67"/>
        <end position="87"/>
    </location>
</feature>
<dbReference type="NCBIfam" id="NF010805">
    <property type="entry name" value="PRK14209.1"/>
    <property type="match status" value="1"/>
</dbReference>
<evidence type="ECO:0000256" key="5">
    <source>
        <dbReference type="ARBA" id="ARBA00022989"/>
    </source>
</evidence>
<keyword evidence="9 12" id="KW-0407">Ion channel</keyword>
<keyword evidence="4 12" id="KW-0812">Transmembrane</keyword>
<gene>
    <name evidence="12" type="primary">fluC</name>
    <name evidence="12" type="synonym">crcB</name>
    <name evidence="13" type="ORF">QO002_002117</name>
</gene>
<keyword evidence="7 12" id="KW-0406">Ion transport</keyword>
<dbReference type="EMBL" id="JAUSVF010000001">
    <property type="protein sequence ID" value="MDQ0319979.1"/>
    <property type="molecule type" value="Genomic_DNA"/>
</dbReference>
<evidence type="ECO:0000256" key="7">
    <source>
        <dbReference type="ARBA" id="ARBA00023065"/>
    </source>
</evidence>
<organism evidence="13 14">
    <name type="scientific">Pararhizobium capsulatum DSM 1112</name>
    <dbReference type="NCBI Taxonomy" id="1121113"/>
    <lineage>
        <taxon>Bacteria</taxon>
        <taxon>Pseudomonadati</taxon>
        <taxon>Pseudomonadota</taxon>
        <taxon>Alphaproteobacteria</taxon>
        <taxon>Hyphomicrobiales</taxon>
        <taxon>Rhizobiaceae</taxon>
        <taxon>Rhizobium/Agrobacterium group</taxon>
        <taxon>Pararhizobium</taxon>
    </lineage>
</organism>
<dbReference type="Proteomes" id="UP001230207">
    <property type="component" value="Unassembled WGS sequence"/>
</dbReference>
<dbReference type="Pfam" id="PF02537">
    <property type="entry name" value="CRCB"/>
    <property type="match status" value="1"/>
</dbReference>
<evidence type="ECO:0000256" key="6">
    <source>
        <dbReference type="ARBA" id="ARBA00023053"/>
    </source>
</evidence>
<dbReference type="RefSeq" id="WP_307229318.1">
    <property type="nucleotide sequence ID" value="NZ_JAUSVF010000001.1"/>
</dbReference>
<protein>
    <recommendedName>
        <fullName evidence="12">Fluoride-specific ion channel FluC</fullName>
    </recommendedName>
</protein>
<dbReference type="NCBIfam" id="NF010791">
    <property type="entry name" value="PRK14195.1"/>
    <property type="match status" value="1"/>
</dbReference>
<comment type="subcellular location">
    <subcellularLocation>
        <location evidence="1 12">Cell membrane</location>
        <topology evidence="1 12">Multi-pass membrane protein</topology>
    </subcellularLocation>
</comment>
<evidence type="ECO:0000313" key="14">
    <source>
        <dbReference type="Proteomes" id="UP001230207"/>
    </source>
</evidence>
<evidence type="ECO:0000256" key="10">
    <source>
        <dbReference type="ARBA" id="ARBA00035120"/>
    </source>
</evidence>
<accession>A0ABU0BP00</accession>
<keyword evidence="3" id="KW-0997">Cell inner membrane</keyword>
<comment type="function">
    <text evidence="12">Fluoride-specific ion channel. Important for reducing fluoride concentration in the cell, thus reducing its toxicity.</text>
</comment>
<keyword evidence="12" id="KW-0479">Metal-binding</keyword>
<feature type="binding site" evidence="12">
    <location>
        <position position="78"/>
    </location>
    <ligand>
        <name>Na(+)</name>
        <dbReference type="ChEBI" id="CHEBI:29101"/>
        <note>structural</note>
    </ligand>
</feature>
<keyword evidence="12" id="KW-0813">Transport</keyword>
<keyword evidence="2 12" id="KW-1003">Cell membrane</keyword>
<evidence type="ECO:0000256" key="8">
    <source>
        <dbReference type="ARBA" id="ARBA00023136"/>
    </source>
</evidence>
<feature type="binding site" evidence="12">
    <location>
        <position position="75"/>
    </location>
    <ligand>
        <name>Na(+)</name>
        <dbReference type="ChEBI" id="CHEBI:29101"/>
        <note>structural</note>
    </ligand>
</feature>
<keyword evidence="6 12" id="KW-0915">Sodium</keyword>
<sequence>MAHIILVALGGALGSVLRYLVGLGTLRSFGPGFPWGTLTVNVTGSFLIGVLSEVVIRKFGASPEMRVFLVTGILGGYTTFSAFSLDAVTLFERGETLPAALYVGASVILSGLAVVAGLALMRAMV</sequence>
<keyword evidence="8 12" id="KW-0472">Membrane</keyword>
<proteinExistence type="inferred from homology"/>
<dbReference type="PANTHER" id="PTHR28259">
    <property type="entry name" value="FLUORIDE EXPORT PROTEIN 1-RELATED"/>
    <property type="match status" value="1"/>
</dbReference>
<reference evidence="13 14" key="1">
    <citation type="submission" date="2023-07" db="EMBL/GenBank/DDBJ databases">
        <title>Genomic Encyclopedia of Type Strains, Phase IV (KMG-IV): sequencing the most valuable type-strain genomes for metagenomic binning, comparative biology and taxonomic classification.</title>
        <authorList>
            <person name="Goeker M."/>
        </authorList>
    </citation>
    <scope>NUCLEOTIDE SEQUENCE [LARGE SCALE GENOMIC DNA]</scope>
    <source>
        <strain evidence="13 14">DSM 1112</strain>
    </source>
</reference>